<gene>
    <name evidence="1" type="ORF">ENQ87_00955</name>
</gene>
<reference evidence="1" key="1">
    <citation type="journal article" date="2020" name="mSystems">
        <title>Genome- and Community-Level Interaction Insights into Carbon Utilization and Element Cycling Functions of Hydrothermarchaeota in Hydrothermal Sediment.</title>
        <authorList>
            <person name="Zhou Z."/>
            <person name="Liu Y."/>
            <person name="Xu W."/>
            <person name="Pan J."/>
            <person name="Luo Z.H."/>
            <person name="Li M."/>
        </authorList>
    </citation>
    <scope>NUCLEOTIDE SEQUENCE [LARGE SCALE GENOMIC DNA]</scope>
    <source>
        <strain evidence="1">SpSt-349</strain>
    </source>
</reference>
<sequence length="62" mass="6990">MPLFRKVRLLAHPLHLKSKDIFEGGFRMVVVLDATDLTGGKREADFAEMVKGHLLRNFPQAA</sequence>
<evidence type="ECO:0000313" key="1">
    <source>
        <dbReference type="EMBL" id="HEN40934.1"/>
    </source>
</evidence>
<comment type="caution">
    <text evidence="1">The sequence shown here is derived from an EMBL/GenBank/DDBJ whole genome shotgun (WGS) entry which is preliminary data.</text>
</comment>
<dbReference type="AlphaFoldDB" id="A0A831TZE8"/>
<name>A0A831TZE8_GEOME</name>
<accession>A0A831TZE8</accession>
<protein>
    <submittedName>
        <fullName evidence="1">Uncharacterized protein</fullName>
    </submittedName>
</protein>
<organism evidence="1">
    <name type="scientific">Geobacter metallireducens</name>
    <dbReference type="NCBI Taxonomy" id="28232"/>
    <lineage>
        <taxon>Bacteria</taxon>
        <taxon>Pseudomonadati</taxon>
        <taxon>Thermodesulfobacteriota</taxon>
        <taxon>Desulfuromonadia</taxon>
        <taxon>Geobacterales</taxon>
        <taxon>Geobacteraceae</taxon>
        <taxon>Geobacter</taxon>
    </lineage>
</organism>
<dbReference type="EMBL" id="DSOV01000004">
    <property type="protein sequence ID" value="HEN40934.1"/>
    <property type="molecule type" value="Genomic_DNA"/>
</dbReference>
<proteinExistence type="predicted"/>